<keyword evidence="2" id="KW-1185">Reference proteome</keyword>
<evidence type="ECO:0000313" key="2">
    <source>
        <dbReference type="Proteomes" id="UP001597231"/>
    </source>
</evidence>
<evidence type="ECO:0000313" key="1">
    <source>
        <dbReference type="EMBL" id="MFD1203943.1"/>
    </source>
</evidence>
<comment type="caution">
    <text evidence="1">The sequence shown here is derived from an EMBL/GenBank/DDBJ whole genome shotgun (WGS) entry which is preliminary data.</text>
</comment>
<gene>
    <name evidence="1" type="ORF">ACFQ38_02200</name>
</gene>
<dbReference type="EMBL" id="JBHTLT010000013">
    <property type="protein sequence ID" value="MFD1203943.1"/>
    <property type="molecule type" value="Genomic_DNA"/>
</dbReference>
<evidence type="ECO:0008006" key="3">
    <source>
        <dbReference type="Google" id="ProtNLM"/>
    </source>
</evidence>
<name>A0ABW3TWT7_9BACL</name>
<protein>
    <recommendedName>
        <fullName evidence="3">DUF4367 domain-containing protein</fullName>
    </recommendedName>
</protein>
<dbReference type="Proteomes" id="UP001597231">
    <property type="component" value="Unassembled WGS sequence"/>
</dbReference>
<dbReference type="RefSeq" id="WP_336824817.1">
    <property type="nucleotide sequence ID" value="NZ_JBHTLT010000013.1"/>
</dbReference>
<organism evidence="1 2">
    <name type="scientific">Sporosarcina contaminans</name>
    <dbReference type="NCBI Taxonomy" id="633403"/>
    <lineage>
        <taxon>Bacteria</taxon>
        <taxon>Bacillati</taxon>
        <taxon>Bacillota</taxon>
        <taxon>Bacilli</taxon>
        <taxon>Bacillales</taxon>
        <taxon>Caryophanaceae</taxon>
        <taxon>Sporosarcina</taxon>
    </lineage>
</organism>
<reference evidence="2" key="1">
    <citation type="journal article" date="2019" name="Int. J. Syst. Evol. Microbiol.">
        <title>The Global Catalogue of Microorganisms (GCM) 10K type strain sequencing project: providing services to taxonomists for standard genome sequencing and annotation.</title>
        <authorList>
            <consortium name="The Broad Institute Genomics Platform"/>
            <consortium name="The Broad Institute Genome Sequencing Center for Infectious Disease"/>
            <person name="Wu L."/>
            <person name="Ma J."/>
        </authorList>
    </citation>
    <scope>NUCLEOTIDE SEQUENCE [LARGE SCALE GENOMIC DNA]</scope>
    <source>
        <strain evidence="2">CCUG 53915</strain>
    </source>
</reference>
<accession>A0ABW3TWT7</accession>
<sequence length="166" mass="19009">MKRAVLILSTFLFVYLENSYAQESLEDLYLKGGEFTEVNKAIKEAEKHFGRDINLPVRLPATAYTHSFGSFRKDGISQLTLKYLNENTGHTHYSIRVTEKYDRPNVKSPQETVSLKNGEKALYLDRDNADALMFELDSFEYILILDKNSFGSNSKETLVQIANSIR</sequence>
<proteinExistence type="predicted"/>